<accession>A0A0A8ZLY1</accession>
<organism evidence="1">
    <name type="scientific">Arundo donax</name>
    <name type="common">Giant reed</name>
    <name type="synonym">Donax arundinaceus</name>
    <dbReference type="NCBI Taxonomy" id="35708"/>
    <lineage>
        <taxon>Eukaryota</taxon>
        <taxon>Viridiplantae</taxon>
        <taxon>Streptophyta</taxon>
        <taxon>Embryophyta</taxon>
        <taxon>Tracheophyta</taxon>
        <taxon>Spermatophyta</taxon>
        <taxon>Magnoliopsida</taxon>
        <taxon>Liliopsida</taxon>
        <taxon>Poales</taxon>
        <taxon>Poaceae</taxon>
        <taxon>PACMAD clade</taxon>
        <taxon>Arundinoideae</taxon>
        <taxon>Arundineae</taxon>
        <taxon>Arundo</taxon>
    </lineage>
</organism>
<sequence length="174" mass="18799">MPAMEGEVNLVDHGETASKSTLDTVLDFEQHKVACSTSGGLHGGRGSIGVDLELAPGSGVPHGVPASQVGASYLDLLTSVTPHDFSQHTSGASYWNFSGYPGVQSNESSSDLDSDSCYHSSPNDFRRCHVDQEYSVPVSQTLVTIEENVASQYFLDEDNERFSFYGHVFKAIYV</sequence>
<reference evidence="1" key="1">
    <citation type="submission" date="2014-09" db="EMBL/GenBank/DDBJ databases">
        <authorList>
            <person name="Magalhaes I.L.F."/>
            <person name="Oliveira U."/>
            <person name="Santos F.R."/>
            <person name="Vidigal T.H.D.A."/>
            <person name="Brescovit A.D."/>
            <person name="Santos A.J."/>
        </authorList>
    </citation>
    <scope>NUCLEOTIDE SEQUENCE</scope>
    <source>
        <tissue evidence="1">Shoot tissue taken approximately 20 cm above the soil surface</tissue>
    </source>
</reference>
<evidence type="ECO:0000313" key="1">
    <source>
        <dbReference type="EMBL" id="JAD38673.1"/>
    </source>
</evidence>
<dbReference type="AlphaFoldDB" id="A0A0A8ZLY1"/>
<dbReference type="EMBL" id="GBRH01259222">
    <property type="protein sequence ID" value="JAD38673.1"/>
    <property type="molecule type" value="Transcribed_RNA"/>
</dbReference>
<proteinExistence type="predicted"/>
<protein>
    <submittedName>
        <fullName evidence="1">Uncharacterized protein</fullName>
    </submittedName>
</protein>
<reference evidence="1" key="2">
    <citation type="journal article" date="2015" name="Data Brief">
        <title>Shoot transcriptome of the giant reed, Arundo donax.</title>
        <authorList>
            <person name="Barrero R.A."/>
            <person name="Guerrero F.D."/>
            <person name="Moolhuijzen P."/>
            <person name="Goolsby J.A."/>
            <person name="Tidwell J."/>
            <person name="Bellgard S.E."/>
            <person name="Bellgard M.I."/>
        </authorList>
    </citation>
    <scope>NUCLEOTIDE SEQUENCE</scope>
    <source>
        <tissue evidence="1">Shoot tissue taken approximately 20 cm above the soil surface</tissue>
    </source>
</reference>
<name>A0A0A8ZLY1_ARUDO</name>